<protein>
    <submittedName>
        <fullName evidence="1">Uncharacterized protein</fullName>
    </submittedName>
</protein>
<evidence type="ECO:0000313" key="2">
    <source>
        <dbReference type="Proteomes" id="UP000886501"/>
    </source>
</evidence>
<keyword evidence="2" id="KW-1185">Reference proteome</keyword>
<gene>
    <name evidence="1" type="ORF">BDM02DRAFT_3125846</name>
</gene>
<sequence length="315" mass="36016">MDQQALAKLIDSAPALIATRYFALTGCVVLLWDHLLTFRDEIEYIWKRPVELNKVVFLFNRYFVEGSLCYSAYAYGRSYPRITVLLELRGPLSQEMYVEQTSLKLHTPETFPDVTTIYYSLRALQSLQSRSPTRTIITYALLAGFFVTYGVTIVCAGLVVNDLQSHIRWVPIIKSCVVPHKPMPLIGVWAGMVTFDIFILVMMFANAVNRPYRENSEVVRSLHRDGIKFFTVLLFIRFINLVLTIFSNPGEILVIVFFLWAIVSVTLSRLLLMVKAIEKNGGREPVTPATTTTLWRNNSGYWSRKSDLIELKVAQ</sequence>
<evidence type="ECO:0000313" key="1">
    <source>
        <dbReference type="EMBL" id="KAF9653448.1"/>
    </source>
</evidence>
<reference evidence="1" key="1">
    <citation type="submission" date="2019-10" db="EMBL/GenBank/DDBJ databases">
        <authorList>
            <consortium name="DOE Joint Genome Institute"/>
            <person name="Kuo A."/>
            <person name="Miyauchi S."/>
            <person name="Kiss E."/>
            <person name="Drula E."/>
            <person name="Kohler A."/>
            <person name="Sanchez-Garcia M."/>
            <person name="Andreopoulos B."/>
            <person name="Barry K.W."/>
            <person name="Bonito G."/>
            <person name="Buee M."/>
            <person name="Carver A."/>
            <person name="Chen C."/>
            <person name="Cichocki N."/>
            <person name="Clum A."/>
            <person name="Culley D."/>
            <person name="Crous P.W."/>
            <person name="Fauchery L."/>
            <person name="Girlanda M."/>
            <person name="Hayes R."/>
            <person name="Keri Z."/>
            <person name="Labutti K."/>
            <person name="Lipzen A."/>
            <person name="Lombard V."/>
            <person name="Magnuson J."/>
            <person name="Maillard F."/>
            <person name="Morin E."/>
            <person name="Murat C."/>
            <person name="Nolan M."/>
            <person name="Ohm R."/>
            <person name="Pangilinan J."/>
            <person name="Pereira M."/>
            <person name="Perotto S."/>
            <person name="Peter M."/>
            <person name="Riley R."/>
            <person name="Sitrit Y."/>
            <person name="Stielow B."/>
            <person name="Szollosi G."/>
            <person name="Zifcakova L."/>
            <person name="Stursova M."/>
            <person name="Spatafora J.W."/>
            <person name="Tedersoo L."/>
            <person name="Vaario L.-M."/>
            <person name="Yamada A."/>
            <person name="Yan M."/>
            <person name="Wang P."/>
            <person name="Xu J."/>
            <person name="Bruns T."/>
            <person name="Baldrian P."/>
            <person name="Vilgalys R."/>
            <person name="Henrissat B."/>
            <person name="Grigoriev I.V."/>
            <person name="Hibbett D."/>
            <person name="Nagy L.G."/>
            <person name="Martin F.M."/>
        </authorList>
    </citation>
    <scope>NUCLEOTIDE SEQUENCE</scope>
    <source>
        <strain evidence="1">P2</strain>
    </source>
</reference>
<dbReference type="Proteomes" id="UP000886501">
    <property type="component" value="Unassembled WGS sequence"/>
</dbReference>
<name>A0ACB6ZVL6_THEGA</name>
<comment type="caution">
    <text evidence="1">The sequence shown here is derived from an EMBL/GenBank/DDBJ whole genome shotgun (WGS) entry which is preliminary data.</text>
</comment>
<accession>A0ACB6ZVL6</accession>
<organism evidence="1 2">
    <name type="scientific">Thelephora ganbajun</name>
    <name type="common">Ganba fungus</name>
    <dbReference type="NCBI Taxonomy" id="370292"/>
    <lineage>
        <taxon>Eukaryota</taxon>
        <taxon>Fungi</taxon>
        <taxon>Dikarya</taxon>
        <taxon>Basidiomycota</taxon>
        <taxon>Agaricomycotina</taxon>
        <taxon>Agaricomycetes</taxon>
        <taxon>Thelephorales</taxon>
        <taxon>Thelephoraceae</taxon>
        <taxon>Thelephora</taxon>
    </lineage>
</organism>
<dbReference type="EMBL" id="MU117964">
    <property type="protein sequence ID" value="KAF9653448.1"/>
    <property type="molecule type" value="Genomic_DNA"/>
</dbReference>
<reference evidence="1" key="2">
    <citation type="journal article" date="2020" name="Nat. Commun.">
        <title>Large-scale genome sequencing of mycorrhizal fungi provides insights into the early evolution of symbiotic traits.</title>
        <authorList>
            <person name="Miyauchi S."/>
            <person name="Kiss E."/>
            <person name="Kuo A."/>
            <person name="Drula E."/>
            <person name="Kohler A."/>
            <person name="Sanchez-Garcia M."/>
            <person name="Morin E."/>
            <person name="Andreopoulos B."/>
            <person name="Barry K.W."/>
            <person name="Bonito G."/>
            <person name="Buee M."/>
            <person name="Carver A."/>
            <person name="Chen C."/>
            <person name="Cichocki N."/>
            <person name="Clum A."/>
            <person name="Culley D."/>
            <person name="Crous P.W."/>
            <person name="Fauchery L."/>
            <person name="Girlanda M."/>
            <person name="Hayes R.D."/>
            <person name="Keri Z."/>
            <person name="LaButti K."/>
            <person name="Lipzen A."/>
            <person name="Lombard V."/>
            <person name="Magnuson J."/>
            <person name="Maillard F."/>
            <person name="Murat C."/>
            <person name="Nolan M."/>
            <person name="Ohm R.A."/>
            <person name="Pangilinan J."/>
            <person name="Pereira M.F."/>
            <person name="Perotto S."/>
            <person name="Peter M."/>
            <person name="Pfister S."/>
            <person name="Riley R."/>
            <person name="Sitrit Y."/>
            <person name="Stielow J.B."/>
            <person name="Szollosi G."/>
            <person name="Zifcakova L."/>
            <person name="Stursova M."/>
            <person name="Spatafora J.W."/>
            <person name="Tedersoo L."/>
            <person name="Vaario L.M."/>
            <person name="Yamada A."/>
            <person name="Yan M."/>
            <person name="Wang P."/>
            <person name="Xu J."/>
            <person name="Bruns T."/>
            <person name="Baldrian P."/>
            <person name="Vilgalys R."/>
            <person name="Dunand C."/>
            <person name="Henrissat B."/>
            <person name="Grigoriev I.V."/>
            <person name="Hibbett D."/>
            <person name="Nagy L.G."/>
            <person name="Martin F.M."/>
        </authorList>
    </citation>
    <scope>NUCLEOTIDE SEQUENCE</scope>
    <source>
        <strain evidence="1">P2</strain>
    </source>
</reference>
<proteinExistence type="predicted"/>